<name>A0A552UGU9_9SPHN</name>
<keyword evidence="2" id="KW-1185">Reference proteome</keyword>
<proteinExistence type="predicted"/>
<dbReference type="Proteomes" id="UP000317894">
    <property type="component" value="Unassembled WGS sequence"/>
</dbReference>
<comment type="caution">
    <text evidence="1">The sequence shown here is derived from an EMBL/GenBank/DDBJ whole genome shotgun (WGS) entry which is preliminary data.</text>
</comment>
<accession>A0A552UGU9</accession>
<sequence>MRKGAIVAALAVATVVAAQTERGAQLTLAFEDRFDPSPSQVKLGMEIAGLALGIAISWTRDRPTLAM</sequence>
<dbReference type="RefSeq" id="WP_143554993.1">
    <property type="nucleotide sequence ID" value="NZ_VJWA01000001.1"/>
</dbReference>
<dbReference type="AlphaFoldDB" id="A0A552UGU9"/>
<organism evidence="1 2">
    <name type="scientific">Glacieibacterium frigidum</name>
    <dbReference type="NCBI Taxonomy" id="2593303"/>
    <lineage>
        <taxon>Bacteria</taxon>
        <taxon>Pseudomonadati</taxon>
        <taxon>Pseudomonadota</taxon>
        <taxon>Alphaproteobacteria</taxon>
        <taxon>Sphingomonadales</taxon>
        <taxon>Sphingosinicellaceae</taxon>
        <taxon>Glacieibacterium</taxon>
    </lineage>
</organism>
<evidence type="ECO:0000313" key="1">
    <source>
        <dbReference type="EMBL" id="TRW17448.1"/>
    </source>
</evidence>
<protein>
    <submittedName>
        <fullName evidence="1">Uncharacterized protein</fullName>
    </submittedName>
</protein>
<dbReference type="EMBL" id="VJWA01000001">
    <property type="protein sequence ID" value="TRW17448.1"/>
    <property type="molecule type" value="Genomic_DNA"/>
</dbReference>
<reference evidence="1 2" key="1">
    <citation type="submission" date="2019-07" db="EMBL/GenBank/DDBJ databases">
        <title>Novel species isolated from glacier.</title>
        <authorList>
            <person name="Liu Q."/>
            <person name="Xin Y.-H."/>
        </authorList>
    </citation>
    <scope>NUCLEOTIDE SEQUENCE [LARGE SCALE GENOMIC DNA]</scope>
    <source>
        <strain evidence="1 2">LB1R16</strain>
    </source>
</reference>
<evidence type="ECO:0000313" key="2">
    <source>
        <dbReference type="Proteomes" id="UP000317894"/>
    </source>
</evidence>
<gene>
    <name evidence="1" type="ORF">FMM06_04595</name>
</gene>
<dbReference type="OrthoDB" id="7596632at2"/>